<evidence type="ECO:0000313" key="3">
    <source>
        <dbReference type="Proteomes" id="UP001165136"/>
    </source>
</evidence>
<dbReference type="Proteomes" id="UP001165136">
    <property type="component" value="Unassembled WGS sequence"/>
</dbReference>
<feature type="compositionally biased region" description="Basic and acidic residues" evidence="1">
    <location>
        <begin position="39"/>
        <end position="66"/>
    </location>
</feature>
<evidence type="ECO:0000313" key="2">
    <source>
        <dbReference type="EMBL" id="GLY63988.1"/>
    </source>
</evidence>
<dbReference type="AlphaFoldDB" id="A0A9W6QWY9"/>
<comment type="caution">
    <text evidence="2">The sequence shown here is derived from an EMBL/GenBank/DDBJ whole genome shotgun (WGS) entry which is preliminary data.</text>
</comment>
<dbReference type="EMBL" id="BSTI01000001">
    <property type="protein sequence ID" value="GLY63988.1"/>
    <property type="molecule type" value="Genomic_DNA"/>
</dbReference>
<sequence>MRFAGGQACVGFEGSFGKAAWVWNRFLVLRRLVDDRGDVQRSDVERYPKQADSKEHNQEHGSDQSDRASGIGRTSHDSTGESQHILPLVVPLILQPQAPSAALSVASDHFG</sequence>
<evidence type="ECO:0000256" key="1">
    <source>
        <dbReference type="SAM" id="MobiDB-lite"/>
    </source>
</evidence>
<reference evidence="2" key="1">
    <citation type="submission" date="2023-03" db="EMBL/GenBank/DDBJ databases">
        <title>Amycolatopsis taiwanensis NBRC 103393.</title>
        <authorList>
            <person name="Ichikawa N."/>
            <person name="Sato H."/>
            <person name="Tonouchi N."/>
        </authorList>
    </citation>
    <scope>NUCLEOTIDE SEQUENCE</scope>
    <source>
        <strain evidence="2">NBRC 103393</strain>
    </source>
</reference>
<feature type="region of interest" description="Disordered" evidence="1">
    <location>
        <begin position="39"/>
        <end position="82"/>
    </location>
</feature>
<gene>
    <name evidence="2" type="ORF">Atai01_06070</name>
</gene>
<dbReference type="RefSeq" id="WP_285485769.1">
    <property type="nucleotide sequence ID" value="NZ_BSTI01000001.1"/>
</dbReference>
<proteinExistence type="predicted"/>
<accession>A0A9W6QWY9</accession>
<keyword evidence="3" id="KW-1185">Reference proteome</keyword>
<protein>
    <submittedName>
        <fullName evidence="2">Uncharacterized protein</fullName>
    </submittedName>
</protein>
<organism evidence="2 3">
    <name type="scientific">Amycolatopsis taiwanensis</name>
    <dbReference type="NCBI Taxonomy" id="342230"/>
    <lineage>
        <taxon>Bacteria</taxon>
        <taxon>Bacillati</taxon>
        <taxon>Actinomycetota</taxon>
        <taxon>Actinomycetes</taxon>
        <taxon>Pseudonocardiales</taxon>
        <taxon>Pseudonocardiaceae</taxon>
        <taxon>Amycolatopsis</taxon>
    </lineage>
</organism>
<name>A0A9W6QWY9_9PSEU</name>